<protein>
    <submittedName>
        <fullName evidence="2">Uncharacterized protein</fullName>
    </submittedName>
</protein>
<evidence type="ECO:0000256" key="1">
    <source>
        <dbReference type="SAM" id="MobiDB-lite"/>
    </source>
</evidence>
<name>A0A6J4HRK3_9CYAN</name>
<evidence type="ECO:0000313" key="2">
    <source>
        <dbReference type="EMBL" id="CAA9230928.1"/>
    </source>
</evidence>
<gene>
    <name evidence="2" type="ORF">AVDCRST_MAG92-1032</name>
</gene>
<organism evidence="2">
    <name type="scientific">uncultured Coleofasciculus sp</name>
    <dbReference type="NCBI Taxonomy" id="1267456"/>
    <lineage>
        <taxon>Bacteria</taxon>
        <taxon>Bacillati</taxon>
        <taxon>Cyanobacteriota</taxon>
        <taxon>Cyanophyceae</taxon>
        <taxon>Coleofasciculales</taxon>
        <taxon>Coleofasciculaceae</taxon>
        <taxon>Coleofasciculus</taxon>
        <taxon>environmental samples</taxon>
    </lineage>
</organism>
<dbReference type="EMBL" id="CADCTM010000139">
    <property type="protein sequence ID" value="CAA9230928.1"/>
    <property type="molecule type" value="Genomic_DNA"/>
</dbReference>
<feature type="region of interest" description="Disordered" evidence="1">
    <location>
        <begin position="214"/>
        <end position="250"/>
    </location>
</feature>
<reference evidence="2" key="1">
    <citation type="submission" date="2020-02" db="EMBL/GenBank/DDBJ databases">
        <authorList>
            <person name="Meier V. D."/>
        </authorList>
    </citation>
    <scope>NUCLEOTIDE SEQUENCE</scope>
    <source>
        <strain evidence="2">AVDCRST_MAG92</strain>
    </source>
</reference>
<accession>A0A6J4HRK3</accession>
<proteinExistence type="predicted"/>
<feature type="compositionally biased region" description="Polar residues" evidence="1">
    <location>
        <begin position="221"/>
        <end position="242"/>
    </location>
</feature>
<sequence length="250" mass="27604">MFSHFYQQFSQKIQRFAAQKWVVIVLVLVLCVSCVASEPPDIALTVKVEAGNRPGFYNVSGTTNLPNQSQITVAAIRSLGPTNQDFGTEEKGTYSILDRKSVEVKQGNWQTTLNLWQVAPDGRLREAWQLGSSETGSLNPSAEVAFVTTFDPTSQRSVSKQQQVNIQDLRGSLVRFSAEGQPYVQAAQSLQVNLPTGRTTPPRLTAEEVNGGWGKRYEISPQPSVASRISTQQFERTQTNAPLSPAEFLR</sequence>
<dbReference type="AlphaFoldDB" id="A0A6J4HRK3"/>